<dbReference type="OrthoDB" id="26838at2759"/>
<dbReference type="Proteomes" id="UP000717996">
    <property type="component" value="Unassembled WGS sequence"/>
</dbReference>
<feature type="compositionally biased region" description="Polar residues" evidence="1">
    <location>
        <begin position="496"/>
        <end position="515"/>
    </location>
</feature>
<dbReference type="Pfam" id="PF01612">
    <property type="entry name" value="DNA_pol_A_exo1"/>
    <property type="match status" value="1"/>
</dbReference>
<proteinExistence type="predicted"/>
<dbReference type="InterPro" id="IPR012337">
    <property type="entry name" value="RNaseH-like_sf"/>
</dbReference>
<feature type="compositionally biased region" description="Basic and acidic residues" evidence="1">
    <location>
        <begin position="452"/>
        <end position="479"/>
    </location>
</feature>
<feature type="domain" description="3'-5' exonuclease" evidence="2">
    <location>
        <begin position="107"/>
        <end position="283"/>
    </location>
</feature>
<feature type="region of interest" description="Disordered" evidence="1">
    <location>
        <begin position="533"/>
        <end position="647"/>
    </location>
</feature>
<dbReference type="InterPro" id="IPR002562">
    <property type="entry name" value="3'-5'_exonuclease_dom"/>
</dbReference>
<protein>
    <recommendedName>
        <fullName evidence="2">3'-5' exonuclease domain-containing protein</fullName>
    </recommendedName>
</protein>
<name>A0A9P6YKK2_RHIOR</name>
<dbReference type="InterPro" id="IPR036397">
    <property type="entry name" value="RNaseH_sf"/>
</dbReference>
<dbReference type="GO" id="GO:0008408">
    <property type="term" value="F:3'-5' exonuclease activity"/>
    <property type="evidence" value="ECO:0007669"/>
    <property type="project" value="InterPro"/>
</dbReference>
<evidence type="ECO:0000313" key="4">
    <source>
        <dbReference type="Proteomes" id="UP000717996"/>
    </source>
</evidence>
<dbReference type="GO" id="GO:0006139">
    <property type="term" value="P:nucleobase-containing compound metabolic process"/>
    <property type="evidence" value="ECO:0007669"/>
    <property type="project" value="InterPro"/>
</dbReference>
<gene>
    <name evidence="3" type="ORF">G6F51_002133</name>
</gene>
<feature type="compositionally biased region" description="Polar residues" evidence="1">
    <location>
        <begin position="533"/>
        <end position="542"/>
    </location>
</feature>
<dbReference type="EMBL" id="JAANIT010000176">
    <property type="protein sequence ID" value="KAG1550975.1"/>
    <property type="molecule type" value="Genomic_DNA"/>
</dbReference>
<dbReference type="AlphaFoldDB" id="A0A9P6YKK2"/>
<dbReference type="GO" id="GO:0003676">
    <property type="term" value="F:nucleic acid binding"/>
    <property type="evidence" value="ECO:0007669"/>
    <property type="project" value="InterPro"/>
</dbReference>
<feature type="region of interest" description="Disordered" evidence="1">
    <location>
        <begin position="452"/>
        <end position="521"/>
    </location>
</feature>
<evidence type="ECO:0000259" key="2">
    <source>
        <dbReference type="Pfam" id="PF01612"/>
    </source>
</evidence>
<feature type="compositionally biased region" description="Polar residues" evidence="1">
    <location>
        <begin position="602"/>
        <end position="615"/>
    </location>
</feature>
<dbReference type="SUPFAM" id="SSF53098">
    <property type="entry name" value="Ribonuclease H-like"/>
    <property type="match status" value="1"/>
</dbReference>
<sequence length="647" mass="73204">MELQTTIHDIWKVAISASETAIGILSIFEGNEHVLIEDAIKPLRRLVQHGRTYEKMTNYQPPIAQAAKVHKPTIQIDYNQLEPGWKKIDEATIQVPIGNGKHITAISITTEDQLKAIIPEIHASPCIAVDCEFQAIKKELPVLKLVQIAVSKEKGFAIQVDLVGIEAITRHLKPVLEDDKLNQTGWAYRADAMAIESFIKNIELATVLDLQAKLKLVTGEQLSLNNAMAKFATVWEGFEAFTKIKAYRDAFQFSAEDCIWNKHPLPPKALVYSVFDVVSLVALNESTSHYPTIDEHHWPFTVTKVANPKTVEQWHRQRAIVRNAPSGNQGILTIAQTSTATEIPDLDSSCSHQAMNDLYHDNKLHIQSDLNKADQGNWREELAEKDPDYVFDNPKKEGELDDPLEIEEWGSKDNVEVAAKHCSRWDTRYSAGYGSEYDHDYDMKAYEEYGSKYDSEHRAEEDDKDLTRSEASIEYRPRSNQDILSPRLHNQRYPDVNSNCSSPRLQTTPFDSNVPNAPHGSYLNRNIRSIIPNQSSDYVNTRPNRDRSDFRSYTDDQISEASSVPPKPEEMAGDKWSQFTSKNIESLEKATVHHDTEKKSPVSISSESPIQNADNEQLESLEFPTEPFSGSWAEAFDDVEINQDTAE</sequence>
<feature type="compositionally biased region" description="Basic and acidic residues" evidence="1">
    <location>
        <begin position="585"/>
        <end position="600"/>
    </location>
</feature>
<reference evidence="3" key="1">
    <citation type="journal article" date="2020" name="Microb. Genom.">
        <title>Genetic diversity of clinical and environmental Mucorales isolates obtained from an investigation of mucormycosis cases among solid organ transplant recipients.</title>
        <authorList>
            <person name="Nguyen M.H."/>
            <person name="Kaul D."/>
            <person name="Muto C."/>
            <person name="Cheng S.J."/>
            <person name="Richter R.A."/>
            <person name="Bruno V.M."/>
            <person name="Liu G."/>
            <person name="Beyhan S."/>
            <person name="Sundermann A.J."/>
            <person name="Mounaud S."/>
            <person name="Pasculle A.W."/>
            <person name="Nierman W.C."/>
            <person name="Driscoll E."/>
            <person name="Cumbie R."/>
            <person name="Clancy C.J."/>
            <person name="Dupont C.L."/>
        </authorList>
    </citation>
    <scope>NUCLEOTIDE SEQUENCE</scope>
    <source>
        <strain evidence="3">GL16</strain>
    </source>
</reference>
<feature type="compositionally biased region" description="Basic and acidic residues" evidence="1">
    <location>
        <begin position="543"/>
        <end position="554"/>
    </location>
</feature>
<evidence type="ECO:0000256" key="1">
    <source>
        <dbReference type="SAM" id="MobiDB-lite"/>
    </source>
</evidence>
<comment type="caution">
    <text evidence="3">The sequence shown here is derived from an EMBL/GenBank/DDBJ whole genome shotgun (WGS) entry which is preliminary data.</text>
</comment>
<evidence type="ECO:0000313" key="3">
    <source>
        <dbReference type="EMBL" id="KAG1550975.1"/>
    </source>
</evidence>
<dbReference type="Gene3D" id="3.30.420.10">
    <property type="entry name" value="Ribonuclease H-like superfamily/Ribonuclease H"/>
    <property type="match status" value="1"/>
</dbReference>
<organism evidence="3 4">
    <name type="scientific">Rhizopus oryzae</name>
    <name type="common">Mucormycosis agent</name>
    <name type="synonym">Rhizopus arrhizus var. delemar</name>
    <dbReference type="NCBI Taxonomy" id="64495"/>
    <lineage>
        <taxon>Eukaryota</taxon>
        <taxon>Fungi</taxon>
        <taxon>Fungi incertae sedis</taxon>
        <taxon>Mucoromycota</taxon>
        <taxon>Mucoromycotina</taxon>
        <taxon>Mucoromycetes</taxon>
        <taxon>Mucorales</taxon>
        <taxon>Mucorineae</taxon>
        <taxon>Rhizopodaceae</taxon>
        <taxon>Rhizopus</taxon>
    </lineage>
</organism>
<feature type="compositionally biased region" description="Acidic residues" evidence="1">
    <location>
        <begin position="635"/>
        <end position="647"/>
    </location>
</feature>
<accession>A0A9P6YKK2</accession>